<dbReference type="InterPro" id="IPR004258">
    <property type="entry name" value="DBL"/>
</dbReference>
<dbReference type="InterPro" id="IPR029210">
    <property type="entry name" value="PfEMP1_NTS"/>
</dbReference>
<evidence type="ECO:0008006" key="8">
    <source>
        <dbReference type="Google" id="ProtNLM"/>
    </source>
</evidence>
<dbReference type="Pfam" id="PF03011">
    <property type="entry name" value="PFEMP"/>
    <property type="match status" value="1"/>
</dbReference>
<dbReference type="GO" id="GO:0046789">
    <property type="term" value="F:host cell surface receptor binding"/>
    <property type="evidence" value="ECO:0007669"/>
    <property type="project" value="InterPro"/>
</dbReference>
<dbReference type="InterPro" id="IPR042202">
    <property type="entry name" value="Duffy-ag-bd_sf"/>
</dbReference>
<reference evidence="6 7" key="1">
    <citation type="submission" date="2013-02" db="EMBL/GenBank/DDBJ databases">
        <title>The Genome Annotation of Plasmodium falciparum MaliPS096_E11.</title>
        <authorList>
            <consortium name="The Broad Institute Genome Sequencing Platform"/>
            <consortium name="The Broad Institute Genome Sequencing Center for Infectious Disease"/>
            <person name="Neafsey D."/>
            <person name="Hoffman S."/>
            <person name="Volkman S."/>
            <person name="Rosenthal P."/>
            <person name="Walker B."/>
            <person name="Young S.K."/>
            <person name="Zeng Q."/>
            <person name="Gargeya S."/>
            <person name="Fitzgerald M."/>
            <person name="Haas B."/>
            <person name="Abouelleil A."/>
            <person name="Allen A.W."/>
            <person name="Alvarado L."/>
            <person name="Arachchi H.M."/>
            <person name="Berlin A.M."/>
            <person name="Chapman S.B."/>
            <person name="Gainer-Dewar J."/>
            <person name="Goldberg J."/>
            <person name="Griggs A."/>
            <person name="Gujja S."/>
            <person name="Hansen M."/>
            <person name="Howarth C."/>
            <person name="Imamovic A."/>
            <person name="Ireland A."/>
            <person name="Larimer J."/>
            <person name="McCowan C."/>
            <person name="Murphy C."/>
            <person name="Pearson M."/>
            <person name="Poon T.W."/>
            <person name="Priest M."/>
            <person name="Roberts A."/>
            <person name="Saif S."/>
            <person name="Shea T."/>
            <person name="Sisk P."/>
            <person name="Sykes S."/>
            <person name="Wortman J."/>
            <person name="Nusbaum C."/>
            <person name="Birren B."/>
        </authorList>
    </citation>
    <scope>NUCLEOTIDE SEQUENCE [LARGE SCALE GENOMIC DNA]</scope>
    <source>
        <strain evidence="6 7">MaliPS096_E11</strain>
    </source>
</reference>
<evidence type="ECO:0000259" key="1">
    <source>
        <dbReference type="Pfam" id="PF03011"/>
    </source>
</evidence>
<evidence type="ECO:0000259" key="4">
    <source>
        <dbReference type="Pfam" id="PF21807"/>
    </source>
</evidence>
<dbReference type="FunFam" id="1.20.58.1930:FF:000002">
    <property type="entry name" value="Erythrocyte membrane protein 1, PfEMP1"/>
    <property type="match status" value="1"/>
</dbReference>
<dbReference type="GO" id="GO:0016020">
    <property type="term" value="C:membrane"/>
    <property type="evidence" value="ECO:0007669"/>
    <property type="project" value="InterPro"/>
</dbReference>
<evidence type="ECO:0000259" key="2">
    <source>
        <dbReference type="Pfam" id="PF05424"/>
    </source>
</evidence>
<dbReference type="Pfam" id="PF05424">
    <property type="entry name" value="Duffy_binding"/>
    <property type="match status" value="1"/>
</dbReference>
<dbReference type="Pfam" id="PF22672">
    <property type="entry name" value="DBL_C"/>
    <property type="match status" value="1"/>
</dbReference>
<evidence type="ECO:0000259" key="5">
    <source>
        <dbReference type="Pfam" id="PF22672"/>
    </source>
</evidence>
<dbReference type="InterPro" id="IPR054595">
    <property type="entry name" value="DBL_C"/>
</dbReference>
<dbReference type="FunFam" id="1.20.58.830:FF:000005">
    <property type="entry name" value="Erythrocyte membrane protein 1, PfEMP1"/>
    <property type="match status" value="1"/>
</dbReference>
<evidence type="ECO:0000313" key="7">
    <source>
        <dbReference type="Proteomes" id="UP000030699"/>
    </source>
</evidence>
<dbReference type="Gene3D" id="1.20.1310.20">
    <property type="entry name" value="Duffy-antigen binding domain"/>
    <property type="match status" value="1"/>
</dbReference>
<dbReference type="EMBL" id="KI925871">
    <property type="protein sequence ID" value="ETW45939.1"/>
    <property type="molecule type" value="Genomic_DNA"/>
</dbReference>
<protein>
    <recommendedName>
        <fullName evidence="8">Plasmodium falciparum erythrocyte membrane protein-1 N-terminal segment domain-containing protein</fullName>
    </recommendedName>
</protein>
<evidence type="ECO:0000313" key="6">
    <source>
        <dbReference type="EMBL" id="ETW45939.1"/>
    </source>
</evidence>
<dbReference type="Pfam" id="PF15447">
    <property type="entry name" value="NTS"/>
    <property type="match status" value="1"/>
</dbReference>
<dbReference type="SUPFAM" id="SSF140924">
    <property type="entry name" value="Duffy binding domain-like"/>
    <property type="match status" value="2"/>
</dbReference>
<organism evidence="6 7">
    <name type="scientific">Plasmodium falciparum MaliPS096_E11</name>
    <dbReference type="NCBI Taxonomy" id="1036727"/>
    <lineage>
        <taxon>Eukaryota</taxon>
        <taxon>Sar</taxon>
        <taxon>Alveolata</taxon>
        <taxon>Apicomplexa</taxon>
        <taxon>Aconoidasida</taxon>
        <taxon>Haemosporida</taxon>
        <taxon>Plasmodiidae</taxon>
        <taxon>Plasmodium</taxon>
        <taxon>Plasmodium (Laverania)</taxon>
    </lineage>
</organism>
<evidence type="ECO:0000259" key="3">
    <source>
        <dbReference type="Pfam" id="PF15447"/>
    </source>
</evidence>
<feature type="domain" description="Duffy-antigen binding" evidence="2">
    <location>
        <begin position="115"/>
        <end position="322"/>
    </location>
</feature>
<name>A0A024WFS8_PLAFA</name>
<dbReference type="Gene3D" id="1.20.58.830">
    <property type="match status" value="1"/>
</dbReference>
<dbReference type="Proteomes" id="UP000030699">
    <property type="component" value="Unassembled WGS sequence"/>
</dbReference>
<dbReference type="InterPro" id="IPR008602">
    <property type="entry name" value="Duffy-antigen-binding"/>
</dbReference>
<sequence length="758" mass="87677">MAAAAKVGGSPQDAKDAKELLDRIGEDIYKKIKDDSNVFRDYLKGNLASATNRSPELIDSIDTCQLVKQYISHGGDAGGERYPCKKDRKGNEVPRFSNSVSGQCTNEKMRSGGKGACAPYRRLHLCHHNLESIDTDKINSGNARHKLLAEVCYAAKYEGESLVKQYEEYIKKNRDFNICTVLARSFADIGDIVRGRDLYLGNRKKKRNGKETERDKLQQNLKDIFKEIHGGLTTTNGKNGKKSAKDHYKKDKETGNYYQLREDWWYANRETVWKALTCNAPEKAHYFKPSENNTQYFSNIYCGGKQEGYVPTNLDYVPQFLRWFDEWSEDFCRLKKIKLDNVKNACRGDKNEKYCSYNGYDCKKTNRSKNVCFWSSECTNCLVECKPYELWIVNQGKEFEKQKEKYEKEMNGNTSQKDSTNNNIHNKYNKDFYEILEEKGYKTVDKFINLLNKGRYCKKKKTDEEDIDFTKTGDRETFSRSKYCQPCPYCGVDCSTGTCKENGNDDNCGKNVNSSAPLGGTSNEITVLYSDDKQGVITEKLKDFCTETNNDKDENYQKWKCYNKNNDYNNCEMISSSYKNTKGTSVMLSVQCFYWWVQNLLIDTIRWEYELKDCINNNYGTNCDNGCNKNCKCYEKWIKQKESEWKQVKNVFGNNNRMSYIYYNNLSRIFDGFLFPVIYKLKEEEKEQWNQFTEDLKKKFESSKKSAGTGNSQDAIEFLLDHLKDNATICKDNNTNEACPSTVDTTQNPCMKDTTTSG</sequence>
<gene>
    <name evidence="6" type="ORF">PFMALIP_05996</name>
</gene>
<reference evidence="6 7" key="2">
    <citation type="submission" date="2013-02" db="EMBL/GenBank/DDBJ databases">
        <title>The Genome Sequence of Plasmodium falciparum MaliPS096_E11.</title>
        <authorList>
            <consortium name="The Broad Institute Genome Sequencing Platform"/>
            <consortium name="The Broad Institute Genome Sequencing Center for Infectious Disease"/>
            <person name="Neafsey D."/>
            <person name="Cheeseman I."/>
            <person name="Volkman S."/>
            <person name="Adams J."/>
            <person name="Walker B."/>
            <person name="Young S.K."/>
            <person name="Zeng Q."/>
            <person name="Gargeya S."/>
            <person name="Fitzgerald M."/>
            <person name="Haas B."/>
            <person name="Abouelleil A."/>
            <person name="Alvarado L."/>
            <person name="Arachchi H.M."/>
            <person name="Berlin A.M."/>
            <person name="Chapman S.B."/>
            <person name="Dewar J."/>
            <person name="Goldberg J."/>
            <person name="Griggs A."/>
            <person name="Gujja S."/>
            <person name="Hansen M."/>
            <person name="Howarth C."/>
            <person name="Imamovic A."/>
            <person name="Larimer J."/>
            <person name="McCowan C."/>
            <person name="Murphy C."/>
            <person name="Neiman D."/>
            <person name="Pearson M."/>
            <person name="Priest M."/>
            <person name="Roberts A."/>
            <person name="Saif S."/>
            <person name="Shea T."/>
            <person name="Sisk P."/>
            <person name="Sykes S."/>
            <person name="Wortman J."/>
            <person name="Nusbaum C."/>
            <person name="Birren B."/>
        </authorList>
    </citation>
    <scope>NUCLEOTIDE SEQUENCE [LARGE SCALE GENOMIC DNA]</scope>
    <source>
        <strain evidence="6 7">MaliPS096_E11</strain>
    </source>
</reference>
<feature type="non-terminal residue" evidence="6">
    <location>
        <position position="758"/>
    </location>
</feature>
<dbReference type="AlphaFoldDB" id="A0A024WFS8"/>
<feature type="domain" description="Duffy-binding-like" evidence="5">
    <location>
        <begin position="326"/>
        <end position="482"/>
    </location>
</feature>
<dbReference type="Pfam" id="PF21807">
    <property type="entry name" value="PfEMP1_CIDRalpha1_dom"/>
    <property type="match status" value="1"/>
</dbReference>
<dbReference type="InterPro" id="IPR049158">
    <property type="entry name" value="PfEMP1_CIDRalpha1_dom"/>
</dbReference>
<feature type="domain" description="Duffy-binding-like" evidence="1">
    <location>
        <begin position="593"/>
        <end position="736"/>
    </location>
</feature>
<proteinExistence type="predicted"/>
<feature type="domain" description="Plasmodium falciparum erythrocyte membrane protein-1 N-terminal segment" evidence="3">
    <location>
        <begin position="16"/>
        <end position="51"/>
    </location>
</feature>
<feature type="domain" description="PfEMP1 CIDRalpha1" evidence="4">
    <location>
        <begin position="523"/>
        <end position="579"/>
    </location>
</feature>
<dbReference type="Gene3D" id="1.20.58.1930">
    <property type="match status" value="1"/>
</dbReference>
<accession>A0A024WFS8</accession>
<dbReference type="OrthoDB" id="379270at2759"/>